<feature type="transmembrane region" description="Helical" evidence="1">
    <location>
        <begin position="307"/>
        <end position="328"/>
    </location>
</feature>
<feature type="transmembrane region" description="Helical" evidence="1">
    <location>
        <begin position="175"/>
        <end position="204"/>
    </location>
</feature>
<evidence type="ECO:0000313" key="4">
    <source>
        <dbReference type="Proteomes" id="UP001200430"/>
    </source>
</evidence>
<feature type="transmembrane region" description="Helical" evidence="1">
    <location>
        <begin position="135"/>
        <end position="154"/>
    </location>
</feature>
<reference evidence="3 4" key="1">
    <citation type="submission" date="2022-01" db="EMBL/GenBank/DDBJ databases">
        <title>Dethiosulfovibrio faecalis sp. nov., a novel proteolytic, non-sulfur-reducing bacterium isolated from a marine aquaculture solid waste bioreactor.</title>
        <authorList>
            <person name="Grabowski S."/>
            <person name="Apolinario E."/>
            <person name="Schneider N."/>
            <person name="Marshall C.W."/>
            <person name="Sowers K.R."/>
        </authorList>
    </citation>
    <scope>NUCLEOTIDE SEQUENCE [LARGE SCALE GENOMIC DNA]</scope>
    <source>
        <strain evidence="3 4">DSM 12537</strain>
    </source>
</reference>
<feature type="transmembrane region" description="Helical" evidence="1">
    <location>
        <begin position="84"/>
        <end position="101"/>
    </location>
</feature>
<dbReference type="InterPro" id="IPR011853">
    <property type="entry name" value="TRAP_DctM-Dct_fused"/>
</dbReference>
<gene>
    <name evidence="3" type="ORF">L2W38_05605</name>
</gene>
<feature type="transmembrane region" description="Helical" evidence="1">
    <location>
        <begin position="442"/>
        <end position="464"/>
    </location>
</feature>
<comment type="caution">
    <text evidence="3">The sequence shown here is derived from an EMBL/GenBank/DDBJ whole genome shotgun (WGS) entry which is preliminary data.</text>
</comment>
<keyword evidence="1" id="KW-0472">Membrane</keyword>
<feature type="transmembrane region" description="Helical" evidence="1">
    <location>
        <begin position="471"/>
        <end position="491"/>
    </location>
</feature>
<evidence type="ECO:0000256" key="1">
    <source>
        <dbReference type="SAM" id="Phobius"/>
    </source>
</evidence>
<evidence type="ECO:0000313" key="3">
    <source>
        <dbReference type="EMBL" id="MCF4142283.1"/>
    </source>
</evidence>
<dbReference type="Pfam" id="PF06808">
    <property type="entry name" value="DctM"/>
    <property type="match status" value="1"/>
</dbReference>
<dbReference type="RefSeq" id="WP_236099037.1">
    <property type="nucleotide sequence ID" value="NZ_JAKGUD010000004.1"/>
</dbReference>
<keyword evidence="1" id="KW-1133">Transmembrane helix</keyword>
<dbReference type="InterPro" id="IPR010656">
    <property type="entry name" value="DctM"/>
</dbReference>
<accession>A0ABS9EM52</accession>
<keyword evidence="1" id="KW-0812">Transmembrane</keyword>
<feature type="transmembrane region" description="Helical" evidence="1">
    <location>
        <begin position="532"/>
        <end position="550"/>
    </location>
</feature>
<dbReference type="EMBL" id="JAKGUD010000004">
    <property type="protein sequence ID" value="MCF4142283.1"/>
    <property type="molecule type" value="Genomic_DNA"/>
</dbReference>
<dbReference type="PANTHER" id="PTHR43849">
    <property type="entry name" value="BLL3936 PROTEIN"/>
    <property type="match status" value="1"/>
</dbReference>
<feature type="transmembrane region" description="Helical" evidence="1">
    <location>
        <begin position="562"/>
        <end position="590"/>
    </location>
</feature>
<feature type="transmembrane region" description="Helical" evidence="1">
    <location>
        <begin position="497"/>
        <end position="520"/>
    </location>
</feature>
<dbReference type="NCBIfam" id="TIGR02123">
    <property type="entry name" value="TRAP_fused"/>
    <property type="match status" value="1"/>
</dbReference>
<name>A0ABS9EM52_9BACT</name>
<keyword evidence="4" id="KW-1185">Reference proteome</keyword>
<feature type="transmembrane region" description="Helical" evidence="1">
    <location>
        <begin position="411"/>
        <end position="436"/>
    </location>
</feature>
<organism evidence="3 4">
    <name type="scientific">Dethiosulfovibrio marinus</name>
    <dbReference type="NCBI Taxonomy" id="133532"/>
    <lineage>
        <taxon>Bacteria</taxon>
        <taxon>Thermotogati</taxon>
        <taxon>Synergistota</taxon>
        <taxon>Synergistia</taxon>
        <taxon>Synergistales</taxon>
        <taxon>Dethiosulfovibrionaceae</taxon>
        <taxon>Dethiosulfovibrio</taxon>
    </lineage>
</organism>
<feature type="domain" description="TRAP C4-dicarboxylate transport system permease DctM subunit" evidence="2">
    <location>
        <begin position="123"/>
        <end position="559"/>
    </location>
</feature>
<dbReference type="PANTHER" id="PTHR43849:SF2">
    <property type="entry name" value="BLL3936 PROTEIN"/>
    <property type="match status" value="1"/>
</dbReference>
<feature type="transmembrane region" description="Helical" evidence="1">
    <location>
        <begin position="597"/>
        <end position="627"/>
    </location>
</feature>
<feature type="transmembrane region" description="Helical" evidence="1">
    <location>
        <begin position="27"/>
        <end position="49"/>
    </location>
</feature>
<evidence type="ECO:0000259" key="2">
    <source>
        <dbReference type="Pfam" id="PF06808"/>
    </source>
</evidence>
<sequence>MTINDNRDGGIAELRKRRSLSSPKMRFIVTALTVALACFHLYTSFFGLLPPMQQRSFHIGMVLFLIFMLYPGRRNSPPDRPSVFDWLWGFVALTCCFYVFFRYSDIANRAGMFESYEIVLGVFMTVTVFEAARRVLGYSLPIFCFLFLLFAYFGRSLPGPLMHFGLSVPRIIEELYLTSGGFFGLVAGVSATYIFLFILFGAFLSATKTSDFFNEFAMALTGHMKGGPAKIAVLSSALMGTISGSTSANVATTGSFTIPLMKGIGYKPHFAGAVEAAASTGGQIMPPVMGAAAFIIADTLGISYTKVLLAAVVPATLYFGGIWFSLSLEACRLGLKGLPKEELPDLKSTVISKGYRALPLFGIVYFLVEGYNPLYAGCWGIILAFLLSFLRKDSRLNVRDLVDTLEAGSKSALPVALACTIVGVVIGMMGATGIALRVGDAILALTGGHLLPTLVVSMIIALLMGMGMPTTASYVMSSAVAAPALITLGAGELDVNLFVLYFAVLSSITPPVCVGAYTAAGIAESNPNRTGFSAIKLALAGFVIPFAFMYSPELLLTNVHSWSLFALSAVTAVIGVYSLAVFTEGFFLLNLGWIERLVALVASMALIVSGTWTDMVGVALLSGLYLYQRFQMRRCVSETETIVS</sequence>
<feature type="transmembrane region" description="Helical" evidence="1">
    <location>
        <begin position="56"/>
        <end position="72"/>
    </location>
</feature>
<protein>
    <submittedName>
        <fullName evidence="3">TRAP transporter permease</fullName>
    </submittedName>
</protein>
<dbReference type="Proteomes" id="UP001200430">
    <property type="component" value="Unassembled WGS sequence"/>
</dbReference>
<proteinExistence type="predicted"/>